<reference evidence="1" key="1">
    <citation type="submission" date="2023-07" db="EMBL/GenBank/DDBJ databases">
        <authorList>
            <person name="Stuckert A."/>
        </authorList>
    </citation>
    <scope>NUCLEOTIDE SEQUENCE</scope>
</reference>
<dbReference type="Proteomes" id="UP001176940">
    <property type="component" value="Unassembled WGS sequence"/>
</dbReference>
<comment type="caution">
    <text evidence="1">The sequence shown here is derived from an EMBL/GenBank/DDBJ whole genome shotgun (WGS) entry which is preliminary data.</text>
</comment>
<dbReference type="EMBL" id="CAUEEQ010055530">
    <property type="protein sequence ID" value="CAJ0962573.1"/>
    <property type="molecule type" value="Genomic_DNA"/>
</dbReference>
<evidence type="ECO:0000313" key="2">
    <source>
        <dbReference type="Proteomes" id="UP001176940"/>
    </source>
</evidence>
<sequence>MSGYDINPFADPVKVNPFQDPAVTQITSGGHGNLKEFNSFSENSHLTTNQKTLPVQPVIPSEPAVLQLSTEPSYQVVAVIAEASLLQQQEELDRKPAEIEQKRKEMMTVNINLRKDKLSSSSYKVSHQTMLLPGLLSRYSS</sequence>
<keyword evidence="2" id="KW-1185">Reference proteome</keyword>
<name>A0ABN9M9L2_9NEOB</name>
<organism evidence="1 2">
    <name type="scientific">Ranitomeya imitator</name>
    <name type="common">mimic poison frog</name>
    <dbReference type="NCBI Taxonomy" id="111125"/>
    <lineage>
        <taxon>Eukaryota</taxon>
        <taxon>Metazoa</taxon>
        <taxon>Chordata</taxon>
        <taxon>Craniata</taxon>
        <taxon>Vertebrata</taxon>
        <taxon>Euteleostomi</taxon>
        <taxon>Amphibia</taxon>
        <taxon>Batrachia</taxon>
        <taxon>Anura</taxon>
        <taxon>Neobatrachia</taxon>
        <taxon>Hyloidea</taxon>
        <taxon>Dendrobatidae</taxon>
        <taxon>Dendrobatinae</taxon>
        <taxon>Ranitomeya</taxon>
    </lineage>
</organism>
<protein>
    <submittedName>
        <fullName evidence="1">Uncharacterized protein</fullName>
    </submittedName>
</protein>
<proteinExistence type="predicted"/>
<accession>A0ABN9M9L2</accession>
<gene>
    <name evidence="1" type="ORF">RIMI_LOCUS18309081</name>
</gene>
<evidence type="ECO:0000313" key="1">
    <source>
        <dbReference type="EMBL" id="CAJ0962573.1"/>
    </source>
</evidence>